<organism evidence="1">
    <name type="scientific">Culex pipiens</name>
    <name type="common">House mosquito</name>
    <dbReference type="NCBI Taxonomy" id="7175"/>
    <lineage>
        <taxon>Eukaryota</taxon>
        <taxon>Metazoa</taxon>
        <taxon>Ecdysozoa</taxon>
        <taxon>Arthropoda</taxon>
        <taxon>Hexapoda</taxon>
        <taxon>Insecta</taxon>
        <taxon>Pterygota</taxon>
        <taxon>Neoptera</taxon>
        <taxon>Endopterygota</taxon>
        <taxon>Diptera</taxon>
        <taxon>Nematocera</taxon>
        <taxon>Culicoidea</taxon>
        <taxon>Culicidae</taxon>
        <taxon>Culicinae</taxon>
        <taxon>Culicini</taxon>
        <taxon>Culex</taxon>
        <taxon>Culex</taxon>
    </lineage>
</organism>
<name>A0A8D8H5B0_CULPI</name>
<reference evidence="1" key="1">
    <citation type="submission" date="2021-05" db="EMBL/GenBank/DDBJ databases">
        <authorList>
            <person name="Alioto T."/>
            <person name="Alioto T."/>
            <person name="Gomez Garrido J."/>
        </authorList>
    </citation>
    <scope>NUCLEOTIDE SEQUENCE</scope>
</reference>
<proteinExistence type="predicted"/>
<dbReference type="EMBL" id="HBUE01197320">
    <property type="protein sequence ID" value="CAG6528256.1"/>
    <property type="molecule type" value="Transcribed_RNA"/>
</dbReference>
<dbReference type="AlphaFoldDB" id="A0A8D8H5B0"/>
<protein>
    <submittedName>
        <fullName evidence="1">(northern house mosquito) hypothetical protein</fullName>
    </submittedName>
</protein>
<evidence type="ECO:0000313" key="1">
    <source>
        <dbReference type="EMBL" id="CAG6528256.1"/>
    </source>
</evidence>
<dbReference type="EMBL" id="HBUE01009670">
    <property type="protein sequence ID" value="CAG6447715.1"/>
    <property type="molecule type" value="Transcribed_RNA"/>
</dbReference>
<dbReference type="EMBL" id="HBUE01303349">
    <property type="protein sequence ID" value="CAG6579990.1"/>
    <property type="molecule type" value="Transcribed_RNA"/>
</dbReference>
<accession>A0A8D8H5B0</accession>
<sequence>MLSTGLRKSNCRNKRTRCKTCSKIFKGRIVLIKVALTMNYHCSLSNAVWKRRVPYCHRFFICFIEFIPSSLISLWNCLFHFGHCCVANVIAVFQRSLRSKSRSARDFFFAPLCLGITGHW</sequence>